<accession>E2NJD4</accession>
<dbReference type="AlphaFoldDB" id="E2NJD4"/>
<dbReference type="HOGENOM" id="CLU_3128513_0_0_10"/>
<dbReference type="Proteomes" id="UP000003711">
    <property type="component" value="Unassembled WGS sequence"/>
</dbReference>
<name>E2NJD4_9BACE</name>
<dbReference type="EMBL" id="ACCH01000340">
    <property type="protein sequence ID" value="EEF87977.1"/>
    <property type="molecule type" value="Genomic_DNA"/>
</dbReference>
<proteinExistence type="predicted"/>
<reference evidence="1 2" key="1">
    <citation type="submission" date="2008-12" db="EMBL/GenBank/DDBJ databases">
        <authorList>
            <person name="Fulton L."/>
            <person name="Clifton S."/>
            <person name="Fulton B."/>
            <person name="Xu J."/>
            <person name="Minx P."/>
            <person name="Pepin K.H."/>
            <person name="Johnson M."/>
            <person name="Bhonagiri V."/>
            <person name="Nash W.E."/>
            <person name="Mardis E.R."/>
            <person name="Wilson R.K."/>
        </authorList>
    </citation>
    <scope>NUCLEOTIDE SEQUENCE [LARGE SCALE GENOMIC DNA]</scope>
    <source>
        <strain evidence="1 2">DSM 14838</strain>
    </source>
</reference>
<feature type="non-terminal residue" evidence="1">
    <location>
        <position position="51"/>
    </location>
</feature>
<evidence type="ECO:0000313" key="1">
    <source>
        <dbReference type="EMBL" id="EEF87977.1"/>
    </source>
</evidence>
<organism evidence="1 2">
    <name type="scientific">Bacteroides cellulosilyticus DSM 14838</name>
    <dbReference type="NCBI Taxonomy" id="537012"/>
    <lineage>
        <taxon>Bacteria</taxon>
        <taxon>Pseudomonadati</taxon>
        <taxon>Bacteroidota</taxon>
        <taxon>Bacteroidia</taxon>
        <taxon>Bacteroidales</taxon>
        <taxon>Bacteroidaceae</taxon>
        <taxon>Bacteroides</taxon>
    </lineage>
</organism>
<sequence length="51" mass="5702">MKYLQIIIRVFIILVAFLLNAVNVFGEVSSAFKPGNEDRILILNAYSGSSR</sequence>
<reference evidence="1 2" key="2">
    <citation type="submission" date="2009-01" db="EMBL/GenBank/DDBJ databases">
        <title>Draft genome sequence of Bacteroides cellulosilyticus (DSM 14838).</title>
        <authorList>
            <person name="Sudarsanam P."/>
            <person name="Ley R."/>
            <person name="Guruge J."/>
            <person name="Turnbaugh P.J."/>
            <person name="Mahowald M."/>
            <person name="Liep D."/>
            <person name="Gordon J."/>
        </authorList>
    </citation>
    <scope>NUCLEOTIDE SEQUENCE [LARGE SCALE GENOMIC DNA]</scope>
    <source>
        <strain evidence="1 2">DSM 14838</strain>
    </source>
</reference>
<protein>
    <submittedName>
        <fullName evidence="1">Uncharacterized protein</fullName>
    </submittedName>
</protein>
<evidence type="ECO:0000313" key="2">
    <source>
        <dbReference type="Proteomes" id="UP000003711"/>
    </source>
</evidence>
<gene>
    <name evidence="1" type="ORF">BACCELL_04420</name>
</gene>
<comment type="caution">
    <text evidence="1">The sequence shown here is derived from an EMBL/GenBank/DDBJ whole genome shotgun (WGS) entry which is preliminary data.</text>
</comment>